<reference evidence="2 3" key="2">
    <citation type="submission" date="2018-11" db="EMBL/GenBank/DDBJ databases">
        <authorList>
            <consortium name="Pathogen Informatics"/>
        </authorList>
    </citation>
    <scope>NUCLEOTIDE SEQUENCE [LARGE SCALE GENOMIC DNA]</scope>
</reference>
<dbReference type="OrthoDB" id="5871534at2759"/>
<dbReference type="Proteomes" id="UP000271098">
    <property type="component" value="Unassembled WGS sequence"/>
</dbReference>
<dbReference type="InterPro" id="IPR055938">
    <property type="entry name" value="DUF7516"/>
</dbReference>
<proteinExistence type="predicted"/>
<dbReference type="Pfam" id="PF24360">
    <property type="entry name" value="DUF7516"/>
    <property type="match status" value="1"/>
</dbReference>
<reference evidence="4" key="1">
    <citation type="submission" date="2016-06" db="UniProtKB">
        <authorList>
            <consortium name="WormBaseParasite"/>
        </authorList>
    </citation>
    <scope>IDENTIFICATION</scope>
</reference>
<dbReference type="EMBL" id="UYRT01081956">
    <property type="protein sequence ID" value="VDN25240.1"/>
    <property type="molecule type" value="Genomic_DNA"/>
</dbReference>
<evidence type="ECO:0000313" key="4">
    <source>
        <dbReference type="WBParaSite" id="GPUH_0001505701-mRNA-1"/>
    </source>
</evidence>
<sequence length="85" mass="9993">MLALKNPENAEAFIEGKRRILRILLDLKAYEAAVDYQKIRDEYMTRYKTNLNAVNFCRVFFREVDLTNNSPIHIRLKSPNITCNS</sequence>
<keyword evidence="3" id="KW-1185">Reference proteome</keyword>
<gene>
    <name evidence="2" type="ORF">GPUH_LOCUS15037</name>
</gene>
<evidence type="ECO:0000259" key="1">
    <source>
        <dbReference type="Pfam" id="PF24360"/>
    </source>
</evidence>
<evidence type="ECO:0000313" key="3">
    <source>
        <dbReference type="Proteomes" id="UP000271098"/>
    </source>
</evidence>
<evidence type="ECO:0000313" key="2">
    <source>
        <dbReference type="EMBL" id="VDN25240.1"/>
    </source>
</evidence>
<name>A0A183E246_9BILA</name>
<feature type="domain" description="DUF7516" evidence="1">
    <location>
        <begin position="14"/>
        <end position="81"/>
    </location>
</feature>
<protein>
    <recommendedName>
        <fullName evidence="1">DUF7516 domain-containing protein</fullName>
    </recommendedName>
</protein>
<accession>A0A183E246</accession>
<organism evidence="4">
    <name type="scientific">Gongylonema pulchrum</name>
    <dbReference type="NCBI Taxonomy" id="637853"/>
    <lineage>
        <taxon>Eukaryota</taxon>
        <taxon>Metazoa</taxon>
        <taxon>Ecdysozoa</taxon>
        <taxon>Nematoda</taxon>
        <taxon>Chromadorea</taxon>
        <taxon>Rhabditida</taxon>
        <taxon>Spirurina</taxon>
        <taxon>Spiruromorpha</taxon>
        <taxon>Spiruroidea</taxon>
        <taxon>Gongylonematidae</taxon>
        <taxon>Gongylonema</taxon>
    </lineage>
</organism>
<dbReference type="AlphaFoldDB" id="A0A183E246"/>
<dbReference type="WBParaSite" id="GPUH_0001505701-mRNA-1">
    <property type="protein sequence ID" value="GPUH_0001505701-mRNA-1"/>
    <property type="gene ID" value="GPUH_0001505701"/>
</dbReference>